<sequence>MEQCAYLIRVGAQCQIIFPFVMQILVVALTHEINMVFSKKDSLIARNIIMDYFENPILKIDSEILDNSYFSFQNNSESCVDNIKVFLKIENNKIIDAKYWGLGCAISIASTEILLQNILDKSILEAQKIIKNYNDLLEGIENLNSEEIIGDLIVFHNVYQQPNRIRCAKISSDSVTEIFKNKKIKK</sequence>
<dbReference type="SUPFAM" id="SSF82649">
    <property type="entry name" value="SufE/NifU"/>
    <property type="match status" value="1"/>
</dbReference>
<keyword evidence="1" id="KW-1133">Transmembrane helix</keyword>
<proteinExistence type="predicted"/>
<dbReference type="GO" id="GO:0051536">
    <property type="term" value="F:iron-sulfur cluster binding"/>
    <property type="evidence" value="ECO:0007669"/>
    <property type="project" value="InterPro"/>
</dbReference>
<dbReference type="Proteomes" id="UP000694680">
    <property type="component" value="Unassembled WGS sequence"/>
</dbReference>
<dbReference type="GO" id="GO:0016226">
    <property type="term" value="P:iron-sulfur cluster assembly"/>
    <property type="evidence" value="ECO:0007669"/>
    <property type="project" value="InterPro"/>
</dbReference>
<dbReference type="CDD" id="cd06664">
    <property type="entry name" value="IscU_like"/>
    <property type="match status" value="1"/>
</dbReference>
<evidence type="ECO:0000259" key="2">
    <source>
        <dbReference type="Pfam" id="PF01592"/>
    </source>
</evidence>
<feature type="transmembrane region" description="Helical" evidence="1">
    <location>
        <begin position="6"/>
        <end position="30"/>
    </location>
</feature>
<reference evidence="3" key="1">
    <citation type="submission" date="2025-08" db="UniProtKB">
        <authorList>
            <consortium name="Ensembl"/>
        </authorList>
    </citation>
    <scope>IDENTIFICATION</scope>
</reference>
<evidence type="ECO:0000256" key="1">
    <source>
        <dbReference type="SAM" id="Phobius"/>
    </source>
</evidence>
<dbReference type="GO" id="GO:0005506">
    <property type="term" value="F:iron ion binding"/>
    <property type="evidence" value="ECO:0007669"/>
    <property type="project" value="InterPro"/>
</dbReference>
<keyword evidence="1" id="KW-0812">Transmembrane</keyword>
<keyword evidence="4" id="KW-1185">Reference proteome</keyword>
<evidence type="ECO:0000313" key="4">
    <source>
        <dbReference type="Proteomes" id="UP000694680"/>
    </source>
</evidence>
<name>A0A8C5GRW7_GOUWI</name>
<dbReference type="Pfam" id="PF01592">
    <property type="entry name" value="NifU_N"/>
    <property type="match status" value="1"/>
</dbReference>
<accession>A0A8C5GRW7</accession>
<dbReference type="Ensembl" id="ENSGWIT00000037078.1">
    <property type="protein sequence ID" value="ENSGWIP00000034016.1"/>
    <property type="gene ID" value="ENSGWIG00000017570.1"/>
</dbReference>
<organism evidence="3 4">
    <name type="scientific">Gouania willdenowi</name>
    <name type="common">Blunt-snouted clingfish</name>
    <name type="synonym">Lepadogaster willdenowi</name>
    <dbReference type="NCBI Taxonomy" id="441366"/>
    <lineage>
        <taxon>Eukaryota</taxon>
        <taxon>Metazoa</taxon>
        <taxon>Chordata</taxon>
        <taxon>Craniata</taxon>
        <taxon>Vertebrata</taxon>
        <taxon>Euteleostomi</taxon>
        <taxon>Actinopterygii</taxon>
        <taxon>Neopterygii</taxon>
        <taxon>Teleostei</taxon>
        <taxon>Neoteleostei</taxon>
        <taxon>Acanthomorphata</taxon>
        <taxon>Ovalentaria</taxon>
        <taxon>Blenniimorphae</taxon>
        <taxon>Blenniiformes</taxon>
        <taxon>Gobiesocoidei</taxon>
        <taxon>Gobiesocidae</taxon>
        <taxon>Gobiesocinae</taxon>
        <taxon>Gouania</taxon>
    </lineage>
</organism>
<keyword evidence="1" id="KW-0472">Membrane</keyword>
<dbReference type="InterPro" id="IPR002871">
    <property type="entry name" value="NIF_FeS_clus_asmbl_NifU_N"/>
</dbReference>
<protein>
    <recommendedName>
        <fullName evidence="2">NIF system FeS cluster assembly NifU N-terminal domain-containing protein</fullName>
    </recommendedName>
</protein>
<feature type="domain" description="NIF system FeS cluster assembly NifU N-terminal" evidence="2">
    <location>
        <begin position="47"/>
        <end position="131"/>
    </location>
</feature>
<dbReference type="Gene3D" id="3.90.1010.10">
    <property type="match status" value="1"/>
</dbReference>
<reference evidence="3" key="2">
    <citation type="submission" date="2025-09" db="UniProtKB">
        <authorList>
            <consortium name="Ensembl"/>
        </authorList>
    </citation>
    <scope>IDENTIFICATION</scope>
</reference>
<dbReference type="AlphaFoldDB" id="A0A8C5GRW7"/>
<evidence type="ECO:0000313" key="3">
    <source>
        <dbReference type="Ensembl" id="ENSGWIP00000034016.1"/>
    </source>
</evidence>